<dbReference type="GO" id="GO:0016020">
    <property type="term" value="C:membrane"/>
    <property type="evidence" value="ECO:0007669"/>
    <property type="project" value="UniProtKB-SubCell"/>
</dbReference>
<evidence type="ECO:0000256" key="9">
    <source>
        <dbReference type="ARBA" id="ARBA00023002"/>
    </source>
</evidence>
<comment type="cofactor">
    <cofactor evidence="1">
        <name>heme</name>
        <dbReference type="ChEBI" id="CHEBI:30413"/>
    </cofactor>
</comment>
<keyword evidence="11" id="KW-0503">Monooxygenase</keyword>
<dbReference type="Gene3D" id="1.10.630.10">
    <property type="entry name" value="Cytochrome P450"/>
    <property type="match status" value="2"/>
</dbReference>
<evidence type="ECO:0000256" key="10">
    <source>
        <dbReference type="ARBA" id="ARBA00023004"/>
    </source>
</evidence>
<dbReference type="PANTHER" id="PTHR24305">
    <property type="entry name" value="CYTOCHROME P450"/>
    <property type="match status" value="1"/>
</dbReference>
<comment type="caution">
    <text evidence="13">The sequence shown here is derived from an EMBL/GenBank/DDBJ whole genome shotgun (WGS) entry which is preliminary data.</text>
</comment>
<dbReference type="AlphaFoldDB" id="A0AAD7N6I4"/>
<evidence type="ECO:0000256" key="6">
    <source>
        <dbReference type="ARBA" id="ARBA00022692"/>
    </source>
</evidence>
<comment type="subcellular location">
    <subcellularLocation>
        <location evidence="2">Membrane</location>
    </subcellularLocation>
</comment>
<keyword evidence="10" id="KW-0408">Iron</keyword>
<evidence type="ECO:0000256" key="1">
    <source>
        <dbReference type="ARBA" id="ARBA00001971"/>
    </source>
</evidence>
<dbReference type="InterPro" id="IPR050121">
    <property type="entry name" value="Cytochrome_P450_monoxygenase"/>
</dbReference>
<gene>
    <name evidence="13" type="ORF">DFH07DRAFT_776367</name>
</gene>
<evidence type="ECO:0000256" key="5">
    <source>
        <dbReference type="ARBA" id="ARBA00022617"/>
    </source>
</evidence>
<name>A0AAD7N6I4_9AGAR</name>
<organism evidence="13 14">
    <name type="scientific">Mycena maculata</name>
    <dbReference type="NCBI Taxonomy" id="230809"/>
    <lineage>
        <taxon>Eukaryota</taxon>
        <taxon>Fungi</taxon>
        <taxon>Dikarya</taxon>
        <taxon>Basidiomycota</taxon>
        <taxon>Agaricomycotina</taxon>
        <taxon>Agaricomycetes</taxon>
        <taxon>Agaricomycetidae</taxon>
        <taxon>Agaricales</taxon>
        <taxon>Marasmiineae</taxon>
        <taxon>Mycenaceae</taxon>
        <taxon>Mycena</taxon>
    </lineage>
</organism>
<dbReference type="InterPro" id="IPR036396">
    <property type="entry name" value="Cyt_P450_sf"/>
</dbReference>
<dbReference type="PANTHER" id="PTHR24305:SF166">
    <property type="entry name" value="CYTOCHROME P450 12A4, MITOCHONDRIAL-RELATED"/>
    <property type="match status" value="1"/>
</dbReference>
<evidence type="ECO:0000313" key="13">
    <source>
        <dbReference type="EMBL" id="KAJ7746471.1"/>
    </source>
</evidence>
<dbReference type="GO" id="GO:0004497">
    <property type="term" value="F:monooxygenase activity"/>
    <property type="evidence" value="ECO:0007669"/>
    <property type="project" value="UniProtKB-KW"/>
</dbReference>
<proteinExistence type="inferred from homology"/>
<evidence type="ECO:0000256" key="12">
    <source>
        <dbReference type="ARBA" id="ARBA00023136"/>
    </source>
</evidence>
<dbReference type="GO" id="GO:0005506">
    <property type="term" value="F:iron ion binding"/>
    <property type="evidence" value="ECO:0007669"/>
    <property type="project" value="InterPro"/>
</dbReference>
<evidence type="ECO:0000256" key="8">
    <source>
        <dbReference type="ARBA" id="ARBA00022989"/>
    </source>
</evidence>
<evidence type="ECO:0000256" key="2">
    <source>
        <dbReference type="ARBA" id="ARBA00004370"/>
    </source>
</evidence>
<evidence type="ECO:0000256" key="11">
    <source>
        <dbReference type="ARBA" id="ARBA00023033"/>
    </source>
</evidence>
<dbReference type="GO" id="GO:0016705">
    <property type="term" value="F:oxidoreductase activity, acting on paired donors, with incorporation or reduction of molecular oxygen"/>
    <property type="evidence" value="ECO:0007669"/>
    <property type="project" value="InterPro"/>
</dbReference>
<reference evidence="13" key="1">
    <citation type="submission" date="2023-03" db="EMBL/GenBank/DDBJ databases">
        <title>Massive genome expansion in bonnet fungi (Mycena s.s.) driven by repeated elements and novel gene families across ecological guilds.</title>
        <authorList>
            <consortium name="Lawrence Berkeley National Laboratory"/>
            <person name="Harder C.B."/>
            <person name="Miyauchi S."/>
            <person name="Viragh M."/>
            <person name="Kuo A."/>
            <person name="Thoen E."/>
            <person name="Andreopoulos B."/>
            <person name="Lu D."/>
            <person name="Skrede I."/>
            <person name="Drula E."/>
            <person name="Henrissat B."/>
            <person name="Morin E."/>
            <person name="Kohler A."/>
            <person name="Barry K."/>
            <person name="LaButti K."/>
            <person name="Morin E."/>
            <person name="Salamov A."/>
            <person name="Lipzen A."/>
            <person name="Mereny Z."/>
            <person name="Hegedus B."/>
            <person name="Baldrian P."/>
            <person name="Stursova M."/>
            <person name="Weitz H."/>
            <person name="Taylor A."/>
            <person name="Grigoriev I.V."/>
            <person name="Nagy L.G."/>
            <person name="Martin F."/>
            <person name="Kauserud H."/>
        </authorList>
    </citation>
    <scope>NUCLEOTIDE SEQUENCE</scope>
    <source>
        <strain evidence="13">CBHHK188m</strain>
    </source>
</reference>
<dbReference type="SUPFAM" id="SSF48264">
    <property type="entry name" value="Cytochrome P450"/>
    <property type="match status" value="1"/>
</dbReference>
<keyword evidence="12" id="KW-0472">Membrane</keyword>
<dbReference type="GO" id="GO:0020037">
    <property type="term" value="F:heme binding"/>
    <property type="evidence" value="ECO:0007669"/>
    <property type="project" value="InterPro"/>
</dbReference>
<evidence type="ECO:0000313" key="14">
    <source>
        <dbReference type="Proteomes" id="UP001215280"/>
    </source>
</evidence>
<evidence type="ECO:0000256" key="7">
    <source>
        <dbReference type="ARBA" id="ARBA00022723"/>
    </source>
</evidence>
<keyword evidence="8" id="KW-1133">Transmembrane helix</keyword>
<keyword evidence="5" id="KW-0349">Heme</keyword>
<protein>
    <recommendedName>
        <fullName evidence="15">Cytochrome P450</fullName>
    </recommendedName>
</protein>
<evidence type="ECO:0000256" key="3">
    <source>
        <dbReference type="ARBA" id="ARBA00004721"/>
    </source>
</evidence>
<dbReference type="Proteomes" id="UP001215280">
    <property type="component" value="Unassembled WGS sequence"/>
</dbReference>
<keyword evidence="9" id="KW-0560">Oxidoreductase</keyword>
<comment type="similarity">
    <text evidence="4">Belongs to the cytochrome P450 family.</text>
</comment>
<dbReference type="EMBL" id="JARJLG010000098">
    <property type="protein sequence ID" value="KAJ7746471.1"/>
    <property type="molecule type" value="Genomic_DNA"/>
</dbReference>
<comment type="pathway">
    <text evidence="3">Secondary metabolite biosynthesis; terpenoid biosynthesis.</text>
</comment>
<evidence type="ECO:0008006" key="15">
    <source>
        <dbReference type="Google" id="ProtNLM"/>
    </source>
</evidence>
<keyword evidence="14" id="KW-1185">Reference proteome</keyword>
<evidence type="ECO:0000256" key="4">
    <source>
        <dbReference type="ARBA" id="ARBA00010617"/>
    </source>
</evidence>
<accession>A0AAD7N6I4</accession>
<sequence length="464" mass="51176">MTIILLSALFNSGPSTLKILSYKNKIGEVKAVNSILGFDSRGIRIATSTILMQFLWILRRRNSDSDRFSRIIDSGRFSMLESVVESTTESAVNRCPLTALTPPNEASVVDNSGGKNIFEDMRTRVVGPEISEISTLLVNEAGFNFGRPVKTRYILGQLVGPGILVVEGDVHKEQNLAFGPQQIRELTGLCGEISKASRHMSGFARVDIIPWLTKVNLDIIGLAGFNYDFNSLASFKPAFCIIADTVIQSSQAAMIRIGQKLLRESREEISYPRSWLPAMKPAGIQLFIERSHIHFIFVNSTAATWALFALSENVEIQSRLRKELPTLDITLPPYMSSMPFSISTVLSERLCAYMQLLSSFIFGGPPGEMGARPPISTSIPGIWGQMLTFYGGPCACIGFHFLLVELKALLFTLIQGLEFKLVVPTADMGRREITVAQQPVLRSNDAAGSQTTLLIKPFNRSFAI</sequence>
<keyword evidence="7" id="KW-0479">Metal-binding</keyword>
<keyword evidence="6" id="KW-0812">Transmembrane</keyword>